<evidence type="ECO:0000313" key="3">
    <source>
        <dbReference type="Proteomes" id="UP001457282"/>
    </source>
</evidence>
<organism evidence="2 3">
    <name type="scientific">Rubus argutus</name>
    <name type="common">Southern blackberry</name>
    <dbReference type="NCBI Taxonomy" id="59490"/>
    <lineage>
        <taxon>Eukaryota</taxon>
        <taxon>Viridiplantae</taxon>
        <taxon>Streptophyta</taxon>
        <taxon>Embryophyta</taxon>
        <taxon>Tracheophyta</taxon>
        <taxon>Spermatophyta</taxon>
        <taxon>Magnoliopsida</taxon>
        <taxon>eudicotyledons</taxon>
        <taxon>Gunneridae</taxon>
        <taxon>Pentapetalae</taxon>
        <taxon>rosids</taxon>
        <taxon>fabids</taxon>
        <taxon>Rosales</taxon>
        <taxon>Rosaceae</taxon>
        <taxon>Rosoideae</taxon>
        <taxon>Rosoideae incertae sedis</taxon>
        <taxon>Rubus</taxon>
    </lineage>
</organism>
<evidence type="ECO:0000256" key="1">
    <source>
        <dbReference type="SAM" id="Phobius"/>
    </source>
</evidence>
<feature type="transmembrane region" description="Helical" evidence="1">
    <location>
        <begin position="6"/>
        <end position="26"/>
    </location>
</feature>
<keyword evidence="1" id="KW-1133">Transmembrane helix</keyword>
<keyword evidence="1" id="KW-0812">Transmembrane</keyword>
<dbReference type="EMBL" id="JBEDUW010000007">
    <property type="protein sequence ID" value="KAK9912982.1"/>
    <property type="molecule type" value="Genomic_DNA"/>
</dbReference>
<gene>
    <name evidence="2" type="ORF">M0R45_036810</name>
</gene>
<proteinExistence type="predicted"/>
<name>A0AAW1W1R7_RUBAR</name>
<keyword evidence="1" id="KW-0472">Membrane</keyword>
<keyword evidence="3" id="KW-1185">Reference proteome</keyword>
<reference evidence="2 3" key="1">
    <citation type="journal article" date="2023" name="G3 (Bethesda)">
        <title>A chromosome-length genome assembly and annotation of blackberry (Rubus argutus, cv. 'Hillquist').</title>
        <authorList>
            <person name="Bruna T."/>
            <person name="Aryal R."/>
            <person name="Dudchenko O."/>
            <person name="Sargent D.J."/>
            <person name="Mead D."/>
            <person name="Buti M."/>
            <person name="Cavallini A."/>
            <person name="Hytonen T."/>
            <person name="Andres J."/>
            <person name="Pham M."/>
            <person name="Weisz D."/>
            <person name="Mascagni F."/>
            <person name="Usai G."/>
            <person name="Natali L."/>
            <person name="Bassil N."/>
            <person name="Fernandez G.E."/>
            <person name="Lomsadze A."/>
            <person name="Armour M."/>
            <person name="Olukolu B."/>
            <person name="Poorten T."/>
            <person name="Britton C."/>
            <person name="Davik J."/>
            <person name="Ashrafi H."/>
            <person name="Aiden E.L."/>
            <person name="Borodovsky M."/>
            <person name="Worthington M."/>
        </authorList>
    </citation>
    <scope>NUCLEOTIDE SEQUENCE [LARGE SCALE GENOMIC DNA]</scope>
    <source>
        <strain evidence="2">PI 553951</strain>
    </source>
</reference>
<accession>A0AAW1W1R7</accession>
<dbReference type="Proteomes" id="UP001457282">
    <property type="component" value="Unassembled WGS sequence"/>
</dbReference>
<dbReference type="AlphaFoldDB" id="A0AAW1W1R7"/>
<protein>
    <submittedName>
        <fullName evidence="2">Uncharacterized protein</fullName>
    </submittedName>
</protein>
<evidence type="ECO:0000313" key="2">
    <source>
        <dbReference type="EMBL" id="KAK9912982.1"/>
    </source>
</evidence>
<sequence>MVLAELVGGAALSSFLTFCLIDWLLVKLLAFSADTKPPKGLLKKLKLKLFVGEAGDLLDEINTEALRRQLEREDVLDKALEVTTLMYLTKLSKPSWLTFSRRWKTL</sequence>
<comment type="caution">
    <text evidence="2">The sequence shown here is derived from an EMBL/GenBank/DDBJ whole genome shotgun (WGS) entry which is preliminary data.</text>
</comment>